<name>A0A1V2A5S4_9BACI</name>
<evidence type="ECO:0000313" key="2">
    <source>
        <dbReference type="EMBL" id="OMP66343.1"/>
    </source>
</evidence>
<protein>
    <submittedName>
        <fullName evidence="2">Uncharacterized protein</fullName>
    </submittedName>
</protein>
<comment type="caution">
    <text evidence="2">The sequence shown here is derived from an EMBL/GenBank/DDBJ whole genome shotgun (WGS) entry which is preliminary data.</text>
</comment>
<feature type="region of interest" description="Disordered" evidence="1">
    <location>
        <begin position="1"/>
        <end position="66"/>
    </location>
</feature>
<keyword evidence="3" id="KW-1185">Reference proteome</keyword>
<reference evidence="2 3" key="1">
    <citation type="submission" date="2016-12" db="EMBL/GenBank/DDBJ databases">
        <title>Domibacillus sp. SAB 38T whole genome sequencing.</title>
        <authorList>
            <person name="Verma A."/>
            <person name="Ojha A.K."/>
            <person name="Krishnamurthi S."/>
        </authorList>
    </citation>
    <scope>NUCLEOTIDE SEQUENCE [LARGE SCALE GENOMIC DNA]</scope>
    <source>
        <strain evidence="2 3">SAB 38</strain>
    </source>
</reference>
<evidence type="ECO:0000313" key="3">
    <source>
        <dbReference type="Proteomes" id="UP000188613"/>
    </source>
</evidence>
<dbReference type="AlphaFoldDB" id="A0A1V2A5S4"/>
<evidence type="ECO:0000256" key="1">
    <source>
        <dbReference type="SAM" id="MobiDB-lite"/>
    </source>
</evidence>
<gene>
    <name evidence="2" type="ORF">BTO28_12850</name>
</gene>
<sequence>MPFYPPNPGSGQFQPYPQSFKRYPRTYQPPYQGPFQSYSPPSYRNPGPGYPEPRYTDRGINPFQPQEGLYQQRPGMMGNLNQIVTTVGDISNGINAIRQMGTFFNRIR</sequence>
<dbReference type="OrthoDB" id="2737123at2"/>
<accession>A0A1V2A5S4</accession>
<dbReference type="EMBL" id="MSFI01000021">
    <property type="protein sequence ID" value="OMP66343.1"/>
    <property type="molecule type" value="Genomic_DNA"/>
</dbReference>
<dbReference type="RefSeq" id="WP_076766884.1">
    <property type="nucleotide sequence ID" value="NZ_MSFI01000021.1"/>
</dbReference>
<proteinExistence type="predicted"/>
<organism evidence="2 3">
    <name type="scientific">Domibacillus epiphyticus</name>
    <dbReference type="NCBI Taxonomy" id="1714355"/>
    <lineage>
        <taxon>Bacteria</taxon>
        <taxon>Bacillati</taxon>
        <taxon>Bacillota</taxon>
        <taxon>Bacilli</taxon>
        <taxon>Bacillales</taxon>
        <taxon>Bacillaceae</taxon>
        <taxon>Domibacillus</taxon>
    </lineage>
</organism>
<dbReference type="Proteomes" id="UP000188613">
    <property type="component" value="Unassembled WGS sequence"/>
</dbReference>